<protein>
    <submittedName>
        <fullName evidence="2">Uncharacterized protein</fullName>
    </submittedName>
</protein>
<organism evidence="2">
    <name type="scientific">Micrurus surinamensis</name>
    <name type="common">Surinam coral snake</name>
    <dbReference type="NCBI Taxonomy" id="129470"/>
    <lineage>
        <taxon>Eukaryota</taxon>
        <taxon>Metazoa</taxon>
        <taxon>Chordata</taxon>
        <taxon>Craniata</taxon>
        <taxon>Vertebrata</taxon>
        <taxon>Euteleostomi</taxon>
        <taxon>Lepidosauria</taxon>
        <taxon>Squamata</taxon>
        <taxon>Bifurcata</taxon>
        <taxon>Unidentata</taxon>
        <taxon>Episquamata</taxon>
        <taxon>Toxicofera</taxon>
        <taxon>Serpentes</taxon>
        <taxon>Colubroidea</taxon>
        <taxon>Elapidae</taxon>
        <taxon>Elapinae</taxon>
        <taxon>Micrurus</taxon>
    </lineage>
</organism>
<sequence length="354" mass="40886">MLQSYGKAVENVAVQQLQRILKEVDCLDTFPSGFWPSWDGIEMALAILLDYLCEMNAINSFEAEYIRNLQKQICLLEYETAYLREKAKNATQVPPKVTRKATMLSQTLKELEATINRTETDIAKKENSTKHYEIETQAIHKRLQILSDASAKEKLLLMEEVSKLKKMVECSTQDISHKEAELLKIQREMQKNVNSVKEKEHTVCLLESKCQQKNWQYQDMEKNLSELRSQCTQLQALLYRLEEKLSMSSLSPQETIVKELSEEAEKLRQILKENELSADEDKYLLNKVAEDCGHLTKGNSLLHAQIQKVTKHLNQIAENHKEISFLHNHVYSLSCDLNNLKSEVNMASIPQKEK</sequence>
<accession>A0A2D4PHB7</accession>
<dbReference type="AlphaFoldDB" id="A0A2D4PHB7"/>
<evidence type="ECO:0000313" key="2">
    <source>
        <dbReference type="EMBL" id="LAB57441.1"/>
    </source>
</evidence>
<keyword evidence="1" id="KW-0175">Coiled coil</keyword>
<dbReference type="EMBL" id="IACN01072708">
    <property type="protein sequence ID" value="LAB57441.1"/>
    <property type="molecule type" value="Transcribed_RNA"/>
</dbReference>
<feature type="coiled-coil region" evidence="1">
    <location>
        <begin position="101"/>
        <end position="128"/>
    </location>
</feature>
<feature type="coiled-coil region" evidence="1">
    <location>
        <begin position="210"/>
        <end position="277"/>
    </location>
</feature>
<name>A0A2D4PHB7_MICSU</name>
<evidence type="ECO:0000256" key="1">
    <source>
        <dbReference type="SAM" id="Coils"/>
    </source>
</evidence>
<proteinExistence type="predicted"/>
<reference evidence="2" key="1">
    <citation type="submission" date="2017-07" db="EMBL/GenBank/DDBJ databases">
        <authorList>
            <person name="Mikheyev A."/>
            <person name="Grau M."/>
        </authorList>
    </citation>
    <scope>NUCLEOTIDE SEQUENCE</scope>
    <source>
        <tissue evidence="2">Venom_gland</tissue>
    </source>
</reference>
<reference evidence="2" key="2">
    <citation type="submission" date="2017-11" db="EMBL/GenBank/DDBJ databases">
        <title>Coralsnake Venomics: Analyses of Venom Gland Transcriptomes and Proteomes of Six Brazilian Taxa.</title>
        <authorList>
            <person name="Aird S.D."/>
            <person name="Jorge da Silva N."/>
            <person name="Qiu L."/>
            <person name="Villar-Briones A."/>
            <person name="Aparecida-Saddi V."/>
            <person name="Campos-Telles M.P."/>
            <person name="Grau M."/>
            <person name="Mikheyev A.S."/>
        </authorList>
    </citation>
    <scope>NUCLEOTIDE SEQUENCE</scope>
    <source>
        <tissue evidence="2">Venom_gland</tissue>
    </source>
</reference>